<keyword evidence="2 6" id="KW-0732">Signal</keyword>
<keyword evidence="4" id="KW-0564">Palmitate</keyword>
<proteinExistence type="predicted"/>
<evidence type="ECO:0000313" key="7">
    <source>
        <dbReference type="EMBL" id="TSJ39172.1"/>
    </source>
</evidence>
<sequence length="346" mass="36577">MKKALLCLITIILATEAYAQKDEKVTYEEVKQQCSGMPLEKRARISVTRFNVTTTSVNDKNVQRNANANNGLKALSMLTGGGGNAPRADEIPVTLGDNMATMLTNALQGVNCFRVLETLKNNDDLTQEINAGTTALSSKKAPKAGKQLGAQIVATGEVIEYSVKGKGVNVMGVGASKKVVKIGFNLKLVNPETRDVITSKVIRVQSKTGNSVSVLGLVSTDNSDPAVAAVMEDGVIHAVEYMAHVRDSLNITADNIPGNTSHNGGVNEIEVTLSNANYASFNGLAGMISTMPNYKSMEKALSSGVGSFTVSYGGTADAFLDELSKKIGAKYEVTGFDSGKVEMKAK</sequence>
<evidence type="ECO:0000313" key="8">
    <source>
        <dbReference type="Proteomes" id="UP000318733"/>
    </source>
</evidence>
<dbReference type="RefSeq" id="WP_144249210.1">
    <property type="nucleotide sequence ID" value="NZ_VLPK01000003.1"/>
</dbReference>
<keyword evidence="1" id="KW-1003">Cell membrane</keyword>
<organism evidence="7 8">
    <name type="scientific">Mucilaginibacter corticis</name>
    <dbReference type="NCBI Taxonomy" id="2597670"/>
    <lineage>
        <taxon>Bacteria</taxon>
        <taxon>Pseudomonadati</taxon>
        <taxon>Bacteroidota</taxon>
        <taxon>Sphingobacteriia</taxon>
        <taxon>Sphingobacteriales</taxon>
        <taxon>Sphingobacteriaceae</taxon>
        <taxon>Mucilaginibacter</taxon>
    </lineage>
</organism>
<feature type="chain" id="PRO_5022077257" evidence="6">
    <location>
        <begin position="20"/>
        <end position="346"/>
    </location>
</feature>
<name>A0A556MH67_9SPHI</name>
<evidence type="ECO:0000256" key="1">
    <source>
        <dbReference type="ARBA" id="ARBA00022475"/>
    </source>
</evidence>
<dbReference type="Pfam" id="PF03783">
    <property type="entry name" value="CsgG"/>
    <property type="match status" value="1"/>
</dbReference>
<dbReference type="PANTHER" id="PTHR41164">
    <property type="entry name" value="CURLI PRODUCTION ASSEMBLY/TRANSPORT COMPONENT CSGG"/>
    <property type="match status" value="1"/>
</dbReference>
<evidence type="ECO:0000256" key="4">
    <source>
        <dbReference type="ARBA" id="ARBA00023139"/>
    </source>
</evidence>
<accession>A0A556MH67</accession>
<dbReference type="Proteomes" id="UP000318733">
    <property type="component" value="Unassembled WGS sequence"/>
</dbReference>
<dbReference type="EMBL" id="VLPK01000003">
    <property type="protein sequence ID" value="TSJ39172.1"/>
    <property type="molecule type" value="Genomic_DNA"/>
</dbReference>
<dbReference type="GO" id="GO:0030288">
    <property type="term" value="C:outer membrane-bounded periplasmic space"/>
    <property type="evidence" value="ECO:0007669"/>
    <property type="project" value="InterPro"/>
</dbReference>
<comment type="caution">
    <text evidence="7">The sequence shown here is derived from an EMBL/GenBank/DDBJ whole genome shotgun (WGS) entry which is preliminary data.</text>
</comment>
<keyword evidence="5" id="KW-0449">Lipoprotein</keyword>
<feature type="signal peptide" evidence="6">
    <location>
        <begin position="1"/>
        <end position="19"/>
    </location>
</feature>
<evidence type="ECO:0000256" key="3">
    <source>
        <dbReference type="ARBA" id="ARBA00023136"/>
    </source>
</evidence>
<dbReference type="AlphaFoldDB" id="A0A556MH67"/>
<dbReference type="OrthoDB" id="789916at2"/>
<evidence type="ECO:0000256" key="6">
    <source>
        <dbReference type="SAM" id="SignalP"/>
    </source>
</evidence>
<gene>
    <name evidence="7" type="ORF">FO440_15520</name>
</gene>
<keyword evidence="8" id="KW-1185">Reference proteome</keyword>
<evidence type="ECO:0000256" key="5">
    <source>
        <dbReference type="ARBA" id="ARBA00023288"/>
    </source>
</evidence>
<protein>
    <submittedName>
        <fullName evidence="7">Uncharacterized protein</fullName>
    </submittedName>
</protein>
<reference evidence="7 8" key="1">
    <citation type="submission" date="2019-07" db="EMBL/GenBank/DDBJ databases">
        <authorList>
            <person name="Huq M.A."/>
        </authorList>
    </citation>
    <scope>NUCLEOTIDE SEQUENCE [LARGE SCALE GENOMIC DNA]</scope>
    <source>
        <strain evidence="7 8">MAH-19</strain>
    </source>
</reference>
<evidence type="ECO:0000256" key="2">
    <source>
        <dbReference type="ARBA" id="ARBA00022729"/>
    </source>
</evidence>
<dbReference type="InterPro" id="IPR005534">
    <property type="entry name" value="Curli_assmbl/transp-comp_CsgG"/>
</dbReference>
<keyword evidence="3" id="KW-0472">Membrane</keyword>
<dbReference type="PANTHER" id="PTHR41164:SF1">
    <property type="entry name" value="CURLI PRODUCTION ASSEMBLY_TRANSPORT COMPONENT CSGG"/>
    <property type="match status" value="1"/>
</dbReference>
<dbReference type="Gene3D" id="3.40.50.10610">
    <property type="entry name" value="ABC-type transport auxiliary lipoprotein component"/>
    <property type="match status" value="1"/>
</dbReference>